<sequence>MASSTGSSPAQTSLKRFEDSGECINAPLLGQRSVYAKKFVMKAKMIDYLISFLQRIPGFRKGPLPPASPMLKPAGGASPSCRWLTPLAAENIQVVTQVMIVAALAGEVLTRPVGPTPRQLAGTCGLAVGAVLATRVAVGYVIERLQYAGF</sequence>
<reference evidence="1" key="1">
    <citation type="journal article" date="2020" name="bioRxiv">
        <title>Comparative genomics of Chlamydomonas.</title>
        <authorList>
            <person name="Craig R.J."/>
            <person name="Hasan A.R."/>
            <person name="Ness R.W."/>
            <person name="Keightley P.D."/>
        </authorList>
    </citation>
    <scope>NUCLEOTIDE SEQUENCE</scope>
    <source>
        <strain evidence="1">CCAP 11/173</strain>
    </source>
</reference>
<dbReference type="Proteomes" id="UP000613740">
    <property type="component" value="Unassembled WGS sequence"/>
</dbReference>
<dbReference type="EMBL" id="JAEHOD010000002">
    <property type="protein sequence ID" value="KAG2454411.1"/>
    <property type="molecule type" value="Genomic_DNA"/>
</dbReference>
<comment type="caution">
    <text evidence="1">The sequence shown here is derived from an EMBL/GenBank/DDBJ whole genome shotgun (WGS) entry which is preliminary data.</text>
</comment>
<keyword evidence="2" id="KW-1185">Reference proteome</keyword>
<evidence type="ECO:0000313" key="2">
    <source>
        <dbReference type="Proteomes" id="UP000613740"/>
    </source>
</evidence>
<evidence type="ECO:0000313" key="1">
    <source>
        <dbReference type="EMBL" id="KAG2454411.1"/>
    </source>
</evidence>
<dbReference type="AlphaFoldDB" id="A0A835WXI1"/>
<proteinExistence type="predicted"/>
<protein>
    <submittedName>
        <fullName evidence="1">Uncharacterized protein</fullName>
    </submittedName>
</protein>
<accession>A0A835WXI1</accession>
<organism evidence="1 2">
    <name type="scientific">Chlamydomonas schloesseri</name>
    <dbReference type="NCBI Taxonomy" id="2026947"/>
    <lineage>
        <taxon>Eukaryota</taxon>
        <taxon>Viridiplantae</taxon>
        <taxon>Chlorophyta</taxon>
        <taxon>core chlorophytes</taxon>
        <taxon>Chlorophyceae</taxon>
        <taxon>CS clade</taxon>
        <taxon>Chlamydomonadales</taxon>
        <taxon>Chlamydomonadaceae</taxon>
        <taxon>Chlamydomonas</taxon>
    </lineage>
</organism>
<name>A0A835WXI1_9CHLO</name>
<gene>
    <name evidence="1" type="ORF">HYH02_001432</name>
</gene>